<dbReference type="OrthoDB" id="9778766at2"/>
<protein>
    <submittedName>
        <fullName evidence="5">Methyltransferase type 12</fullName>
    </submittedName>
</protein>
<dbReference type="EMBL" id="CP001339">
    <property type="protein sequence ID" value="ACL71146.1"/>
    <property type="molecule type" value="Genomic_DNA"/>
</dbReference>
<dbReference type="KEGG" id="tgr:Tgr7_0042"/>
<keyword evidence="2 5" id="KW-0808">Transferase</keyword>
<dbReference type="InterPro" id="IPR029063">
    <property type="entry name" value="SAM-dependent_MTases_sf"/>
</dbReference>
<organism evidence="5 6">
    <name type="scientific">Thioalkalivibrio sulfidiphilus (strain HL-EbGR7)</name>
    <dbReference type="NCBI Taxonomy" id="396588"/>
    <lineage>
        <taxon>Bacteria</taxon>
        <taxon>Pseudomonadati</taxon>
        <taxon>Pseudomonadota</taxon>
        <taxon>Gammaproteobacteria</taxon>
        <taxon>Chromatiales</taxon>
        <taxon>Ectothiorhodospiraceae</taxon>
        <taxon>Thioalkalivibrio</taxon>
    </lineage>
</organism>
<evidence type="ECO:0000313" key="5">
    <source>
        <dbReference type="EMBL" id="ACL71146.1"/>
    </source>
</evidence>
<proteinExistence type="predicted"/>
<keyword evidence="6" id="KW-1185">Reference proteome</keyword>
<dbReference type="AlphaFoldDB" id="B8GT86"/>
<dbReference type="PANTHER" id="PTHR43464">
    <property type="entry name" value="METHYLTRANSFERASE"/>
    <property type="match status" value="1"/>
</dbReference>
<gene>
    <name evidence="5" type="ordered locus">Tgr7_0042</name>
</gene>
<dbReference type="GO" id="GO:0008168">
    <property type="term" value="F:methyltransferase activity"/>
    <property type="evidence" value="ECO:0007669"/>
    <property type="project" value="UniProtKB-KW"/>
</dbReference>
<dbReference type="CDD" id="cd02440">
    <property type="entry name" value="AdoMet_MTases"/>
    <property type="match status" value="1"/>
</dbReference>
<feature type="domain" description="Methyltransferase" evidence="4">
    <location>
        <begin position="48"/>
        <end position="144"/>
    </location>
</feature>
<dbReference type="eggNOG" id="COG2226">
    <property type="taxonomic scope" value="Bacteria"/>
</dbReference>
<evidence type="ECO:0000259" key="4">
    <source>
        <dbReference type="Pfam" id="PF13649"/>
    </source>
</evidence>
<dbReference type="PANTHER" id="PTHR43464:SF19">
    <property type="entry name" value="UBIQUINONE BIOSYNTHESIS O-METHYLTRANSFERASE, MITOCHONDRIAL"/>
    <property type="match status" value="1"/>
</dbReference>
<dbReference type="GO" id="GO:0032259">
    <property type="term" value="P:methylation"/>
    <property type="evidence" value="ECO:0007669"/>
    <property type="project" value="UniProtKB-KW"/>
</dbReference>
<dbReference type="Proteomes" id="UP000002383">
    <property type="component" value="Chromosome"/>
</dbReference>
<dbReference type="RefSeq" id="WP_012636635.1">
    <property type="nucleotide sequence ID" value="NC_011901.1"/>
</dbReference>
<reference evidence="5 6" key="1">
    <citation type="journal article" date="2011" name="Stand. Genomic Sci.">
        <title>Complete genome sequence of 'Thioalkalivibrio sulfidophilus' HL-EbGr7.</title>
        <authorList>
            <person name="Muyzer G."/>
            <person name="Sorokin D.Y."/>
            <person name="Mavromatis K."/>
            <person name="Lapidus A."/>
            <person name="Clum A."/>
            <person name="Ivanova N."/>
            <person name="Pati A."/>
            <person name="d'Haeseleer P."/>
            <person name="Woyke T."/>
            <person name="Kyrpides N.C."/>
        </authorList>
    </citation>
    <scope>NUCLEOTIDE SEQUENCE [LARGE SCALE GENOMIC DNA]</scope>
    <source>
        <strain evidence="5 6">HL-EbGR7</strain>
    </source>
</reference>
<dbReference type="STRING" id="396588.Tgr7_0042"/>
<evidence type="ECO:0000256" key="1">
    <source>
        <dbReference type="ARBA" id="ARBA00022603"/>
    </source>
</evidence>
<accession>B8GT86</accession>
<evidence type="ECO:0000256" key="3">
    <source>
        <dbReference type="ARBA" id="ARBA00022691"/>
    </source>
</evidence>
<dbReference type="HOGENOM" id="CLU_108522_0_0_6"/>
<evidence type="ECO:0000313" key="6">
    <source>
        <dbReference type="Proteomes" id="UP000002383"/>
    </source>
</evidence>
<sequence>MHRTPEPELMLDPDQARAYAEADFEAPHSRFVELFREAFPGLAVSGPVLDLGCGPGDISMRFARAFPEANVDGVDGAPAMLAEGERLLAGSGLEGRVRLVQACLPADAPPRERYRGVISNSLLHHLHEPAVLWDAVAHYTEPGGFVFIMDLMRPDSRASAEAMVAQYAADEPPVLQRDFFHSLLAAFRVDEVREQLDRASLAGLDVRAVSDRHLVVSGLMRAG</sequence>
<dbReference type="InterPro" id="IPR041698">
    <property type="entry name" value="Methyltransf_25"/>
</dbReference>
<evidence type="ECO:0000256" key="2">
    <source>
        <dbReference type="ARBA" id="ARBA00022679"/>
    </source>
</evidence>
<name>B8GT86_THISH</name>
<keyword evidence="3" id="KW-0949">S-adenosyl-L-methionine</keyword>
<keyword evidence="1 5" id="KW-0489">Methyltransferase</keyword>
<dbReference type="Gene3D" id="3.40.50.150">
    <property type="entry name" value="Vaccinia Virus protein VP39"/>
    <property type="match status" value="1"/>
</dbReference>
<dbReference type="Pfam" id="PF13649">
    <property type="entry name" value="Methyltransf_25"/>
    <property type="match status" value="1"/>
</dbReference>
<dbReference type="SUPFAM" id="SSF53335">
    <property type="entry name" value="S-adenosyl-L-methionine-dependent methyltransferases"/>
    <property type="match status" value="1"/>
</dbReference>